<feature type="region of interest" description="Disordered" evidence="1">
    <location>
        <begin position="111"/>
        <end position="143"/>
    </location>
</feature>
<keyword evidence="2" id="KW-1133">Transmembrane helix</keyword>
<feature type="transmembrane region" description="Helical" evidence="2">
    <location>
        <begin position="44"/>
        <end position="65"/>
    </location>
</feature>
<keyword evidence="2" id="KW-0472">Membrane</keyword>
<sequence>MDTVGNLETRWPPDRKSTIEASEFGIYKEPSDGKRRRLRGTDPATGCLLVLSLMAAAAVVVYFTFFDYTIQTTQTAATPVGPVVSYAKYVKDKHWTSVAVADAVDRAAVDRPLAAVPGSERPESTTDEASDGTVDDGDRGRRTRLYRPLNKHLSYDSDYWRTVGAGAEKRADVPGRRSDFPQLAAYRAPFTPKSVVNVMKYVTGSPPHHRAPAGGQGEFMAAQESRYVAIRPAEEVNRFLPDADAPPAGGSKRFRNKFGPPVFLTPPMVAFPDDFMKPPSPGAQFSTDFETAAADVVFHEGSATVPLHTDVVFRHQQPTTSTGYAVPDAPVAEAAVPNKPKNGKAKNKKPISMVVDIYPLADREHEDVEQVEEYEEDHSSEMFTSLKNNIQLSDAEKLLLRLNLFPNFSQEGRRMSIGKKHEKLEDKKPIIHLTTNKPLEIT</sequence>
<gene>
    <name evidence="4" type="primary">LOC112693587</name>
</gene>
<evidence type="ECO:0000256" key="2">
    <source>
        <dbReference type="SAM" id="Phobius"/>
    </source>
</evidence>
<evidence type="ECO:0000313" key="4">
    <source>
        <dbReference type="RefSeq" id="XP_025424501.1"/>
    </source>
</evidence>
<protein>
    <submittedName>
        <fullName evidence="4">Uncharacterized protein LOC112693587</fullName>
    </submittedName>
</protein>
<reference evidence="4" key="1">
    <citation type="submission" date="2025-08" db="UniProtKB">
        <authorList>
            <consortium name="RefSeq"/>
        </authorList>
    </citation>
    <scope>IDENTIFICATION</scope>
</reference>
<feature type="compositionally biased region" description="Acidic residues" evidence="1">
    <location>
        <begin position="125"/>
        <end position="135"/>
    </location>
</feature>
<accession>A0A8B8GPH2</accession>
<evidence type="ECO:0000256" key="1">
    <source>
        <dbReference type="SAM" id="MobiDB-lite"/>
    </source>
</evidence>
<keyword evidence="3" id="KW-1185">Reference proteome</keyword>
<dbReference type="OrthoDB" id="6626857at2759"/>
<dbReference type="GeneID" id="112693587"/>
<proteinExistence type="predicted"/>
<keyword evidence="2" id="KW-0812">Transmembrane</keyword>
<dbReference type="AlphaFoldDB" id="A0A8B8GPH2"/>
<evidence type="ECO:0000313" key="3">
    <source>
        <dbReference type="Proteomes" id="UP000694846"/>
    </source>
</evidence>
<dbReference type="Proteomes" id="UP000694846">
    <property type="component" value="Unplaced"/>
</dbReference>
<dbReference type="RefSeq" id="XP_025424501.1">
    <property type="nucleotide sequence ID" value="XM_025568716.1"/>
</dbReference>
<organism evidence="3 4">
    <name type="scientific">Sipha flava</name>
    <name type="common">yellow sugarcane aphid</name>
    <dbReference type="NCBI Taxonomy" id="143950"/>
    <lineage>
        <taxon>Eukaryota</taxon>
        <taxon>Metazoa</taxon>
        <taxon>Ecdysozoa</taxon>
        <taxon>Arthropoda</taxon>
        <taxon>Hexapoda</taxon>
        <taxon>Insecta</taxon>
        <taxon>Pterygota</taxon>
        <taxon>Neoptera</taxon>
        <taxon>Paraneoptera</taxon>
        <taxon>Hemiptera</taxon>
        <taxon>Sternorrhyncha</taxon>
        <taxon>Aphidomorpha</taxon>
        <taxon>Aphidoidea</taxon>
        <taxon>Aphididae</taxon>
        <taxon>Sipha</taxon>
    </lineage>
</organism>
<name>A0A8B8GPH2_9HEMI</name>